<dbReference type="InterPro" id="IPR051651">
    <property type="entry name" value="DMTF1_DNA-bind_reg"/>
</dbReference>
<dbReference type="SMART" id="SM00717">
    <property type="entry name" value="SANT"/>
    <property type="match status" value="2"/>
</dbReference>
<dbReference type="PANTHER" id="PTHR46380">
    <property type="entry name" value="CYCLIN-D-BINDING MYB-LIKE TRANSCRIPTION FACTOR 1"/>
    <property type="match status" value="1"/>
</dbReference>
<protein>
    <submittedName>
        <fullName evidence="7">DNA-binding protein reb1</fullName>
    </submittedName>
</protein>
<evidence type="ECO:0000256" key="2">
    <source>
        <dbReference type="ARBA" id="ARBA00023125"/>
    </source>
</evidence>
<dbReference type="Gene3D" id="1.10.10.60">
    <property type="entry name" value="Homeodomain-like"/>
    <property type="match status" value="2"/>
</dbReference>
<feature type="compositionally biased region" description="Basic residues" evidence="4">
    <location>
        <begin position="632"/>
        <end position="642"/>
    </location>
</feature>
<dbReference type="PANTHER" id="PTHR46380:SF2">
    <property type="entry name" value="CYCLIN-D-BINDING MYB-LIKE TRANSCRIPTION FACTOR 1"/>
    <property type="match status" value="1"/>
</dbReference>
<keyword evidence="3" id="KW-0539">Nucleus</keyword>
<feature type="compositionally biased region" description="Basic and acidic residues" evidence="4">
    <location>
        <begin position="302"/>
        <end position="320"/>
    </location>
</feature>
<feature type="compositionally biased region" description="Acidic residues" evidence="4">
    <location>
        <begin position="222"/>
        <end position="232"/>
    </location>
</feature>
<feature type="compositionally biased region" description="Polar residues" evidence="4">
    <location>
        <begin position="1"/>
        <end position="28"/>
    </location>
</feature>
<feature type="compositionally biased region" description="Basic and acidic residues" evidence="4">
    <location>
        <begin position="239"/>
        <end position="256"/>
    </location>
</feature>
<dbReference type="CDD" id="cd00167">
    <property type="entry name" value="SANT"/>
    <property type="match status" value="2"/>
</dbReference>
<dbReference type="GO" id="GO:0003700">
    <property type="term" value="F:DNA-binding transcription factor activity"/>
    <property type="evidence" value="ECO:0007669"/>
    <property type="project" value="TreeGrafter"/>
</dbReference>
<feature type="compositionally biased region" description="Polar residues" evidence="4">
    <location>
        <begin position="652"/>
        <end position="665"/>
    </location>
</feature>
<comment type="caution">
    <text evidence="7">The sequence shown here is derived from an EMBL/GenBank/DDBJ whole genome shotgun (WGS) entry which is preliminary data.</text>
</comment>
<evidence type="ECO:0000259" key="6">
    <source>
        <dbReference type="PROSITE" id="PS51294"/>
    </source>
</evidence>
<dbReference type="GO" id="GO:0005634">
    <property type="term" value="C:nucleus"/>
    <property type="evidence" value="ECO:0007669"/>
    <property type="project" value="UniProtKB-SubCell"/>
</dbReference>
<feature type="compositionally biased region" description="Acidic residues" evidence="4">
    <location>
        <begin position="1269"/>
        <end position="1278"/>
    </location>
</feature>
<feature type="compositionally biased region" description="Polar residues" evidence="4">
    <location>
        <begin position="1217"/>
        <end position="1227"/>
    </location>
</feature>
<evidence type="ECO:0000256" key="1">
    <source>
        <dbReference type="ARBA" id="ARBA00004123"/>
    </source>
</evidence>
<evidence type="ECO:0000256" key="4">
    <source>
        <dbReference type="SAM" id="MobiDB-lite"/>
    </source>
</evidence>
<feature type="region of interest" description="Disordered" evidence="4">
    <location>
        <begin position="130"/>
        <end position="423"/>
    </location>
</feature>
<comment type="subcellular location">
    <subcellularLocation>
        <location evidence="1">Nucleus</location>
    </subcellularLocation>
</comment>
<feature type="domain" description="HTH myb-type" evidence="6">
    <location>
        <begin position="500"/>
        <end position="551"/>
    </location>
</feature>
<feature type="compositionally biased region" description="Acidic residues" evidence="4">
    <location>
        <begin position="769"/>
        <end position="782"/>
    </location>
</feature>
<evidence type="ECO:0000256" key="3">
    <source>
        <dbReference type="ARBA" id="ARBA00023242"/>
    </source>
</evidence>
<feature type="domain" description="HTH myb-type" evidence="6">
    <location>
        <begin position="594"/>
        <end position="623"/>
    </location>
</feature>
<feature type="compositionally biased region" description="Basic and acidic residues" evidence="4">
    <location>
        <begin position="1352"/>
        <end position="1366"/>
    </location>
</feature>
<dbReference type="GO" id="GO:0000976">
    <property type="term" value="F:transcription cis-regulatory region binding"/>
    <property type="evidence" value="ECO:0007669"/>
    <property type="project" value="TreeGrafter"/>
</dbReference>
<evidence type="ECO:0000259" key="5">
    <source>
        <dbReference type="PROSITE" id="PS50090"/>
    </source>
</evidence>
<dbReference type="EMBL" id="NHZQ01000236">
    <property type="protein sequence ID" value="PSK46542.1"/>
    <property type="molecule type" value="Genomic_DNA"/>
</dbReference>
<evidence type="ECO:0000313" key="8">
    <source>
        <dbReference type="Proteomes" id="UP000243723"/>
    </source>
</evidence>
<dbReference type="InterPro" id="IPR009057">
    <property type="entry name" value="Homeodomain-like_sf"/>
</dbReference>
<organism evidence="7 8">
    <name type="scientific">Elsinoe australis</name>
    <dbReference type="NCBI Taxonomy" id="40998"/>
    <lineage>
        <taxon>Eukaryota</taxon>
        <taxon>Fungi</taxon>
        <taxon>Dikarya</taxon>
        <taxon>Ascomycota</taxon>
        <taxon>Pezizomycotina</taxon>
        <taxon>Dothideomycetes</taxon>
        <taxon>Dothideomycetidae</taxon>
        <taxon>Myriangiales</taxon>
        <taxon>Elsinoaceae</taxon>
        <taxon>Elsinoe</taxon>
    </lineage>
</organism>
<feature type="domain" description="Myb-like" evidence="5">
    <location>
        <begin position="546"/>
        <end position="619"/>
    </location>
</feature>
<keyword evidence="8" id="KW-1185">Reference proteome</keyword>
<dbReference type="InterPro" id="IPR001005">
    <property type="entry name" value="SANT/Myb"/>
</dbReference>
<dbReference type="STRING" id="40998.A0A2P7ZEA6"/>
<feature type="compositionally biased region" description="Acidic residues" evidence="4">
    <location>
        <begin position="796"/>
        <end position="808"/>
    </location>
</feature>
<feature type="region of interest" description="Disordered" evidence="4">
    <location>
        <begin position="1393"/>
        <end position="1465"/>
    </location>
</feature>
<evidence type="ECO:0000313" key="7">
    <source>
        <dbReference type="EMBL" id="PSK46542.1"/>
    </source>
</evidence>
<dbReference type="PROSITE" id="PS51294">
    <property type="entry name" value="HTH_MYB"/>
    <property type="match status" value="2"/>
</dbReference>
<accession>A0A2P7ZEA6</accession>
<feature type="compositionally biased region" description="Basic residues" evidence="4">
    <location>
        <begin position="687"/>
        <end position="703"/>
    </location>
</feature>
<reference evidence="7 8" key="1">
    <citation type="submission" date="2017-05" db="EMBL/GenBank/DDBJ databases">
        <title>Draft genome sequence of Elsinoe australis.</title>
        <authorList>
            <person name="Cheng Q."/>
        </authorList>
    </citation>
    <scope>NUCLEOTIDE SEQUENCE [LARGE SCALE GENOMIC DNA]</scope>
    <source>
        <strain evidence="7 8">NL1</strain>
    </source>
</reference>
<feature type="compositionally biased region" description="Basic and acidic residues" evidence="4">
    <location>
        <begin position="138"/>
        <end position="156"/>
    </location>
</feature>
<feature type="region of interest" description="Disordered" evidence="4">
    <location>
        <begin position="1"/>
        <end position="85"/>
    </location>
</feature>
<feature type="region of interest" description="Disordered" evidence="4">
    <location>
        <begin position="1266"/>
        <end position="1366"/>
    </location>
</feature>
<feature type="compositionally biased region" description="Basic residues" evidence="4">
    <location>
        <begin position="321"/>
        <end position="332"/>
    </location>
</feature>
<feature type="compositionally biased region" description="Basic and acidic residues" evidence="4">
    <location>
        <begin position="834"/>
        <end position="849"/>
    </location>
</feature>
<dbReference type="PROSITE" id="PS50090">
    <property type="entry name" value="MYB_LIKE"/>
    <property type="match status" value="2"/>
</dbReference>
<gene>
    <name evidence="7" type="ORF">B9Z65_5510</name>
</gene>
<feature type="compositionally biased region" description="Polar residues" evidence="4">
    <location>
        <begin position="172"/>
        <end position="197"/>
    </location>
</feature>
<dbReference type="OrthoDB" id="39591at2759"/>
<feature type="compositionally biased region" description="Acidic residues" evidence="4">
    <location>
        <begin position="1432"/>
        <end position="1446"/>
    </location>
</feature>
<feature type="compositionally biased region" description="Acidic residues" evidence="4">
    <location>
        <begin position="867"/>
        <end position="876"/>
    </location>
</feature>
<feature type="compositionally biased region" description="Basic and acidic residues" evidence="4">
    <location>
        <begin position="1393"/>
        <end position="1404"/>
    </location>
</feature>
<name>A0A2P7ZEA6_9PEZI</name>
<feature type="compositionally biased region" description="Acidic residues" evidence="4">
    <location>
        <begin position="712"/>
        <end position="723"/>
    </location>
</feature>
<feature type="region of interest" description="Disordered" evidence="4">
    <location>
        <begin position="1200"/>
        <end position="1237"/>
    </location>
</feature>
<dbReference type="SUPFAM" id="SSF46689">
    <property type="entry name" value="Homeodomain-like"/>
    <property type="match status" value="2"/>
</dbReference>
<feature type="compositionally biased region" description="Polar residues" evidence="4">
    <location>
        <begin position="41"/>
        <end position="67"/>
    </location>
</feature>
<feature type="region of interest" description="Disordered" evidence="4">
    <location>
        <begin position="624"/>
        <end position="905"/>
    </location>
</feature>
<proteinExistence type="predicted"/>
<dbReference type="Pfam" id="PF13921">
    <property type="entry name" value="Myb_DNA-bind_6"/>
    <property type="match status" value="1"/>
</dbReference>
<keyword evidence="2 7" id="KW-0238">DNA-binding</keyword>
<feature type="domain" description="Myb-like" evidence="5">
    <location>
        <begin position="495"/>
        <end position="544"/>
    </location>
</feature>
<dbReference type="InterPro" id="IPR017930">
    <property type="entry name" value="Myb_dom"/>
</dbReference>
<feature type="compositionally biased region" description="Basic and acidic residues" evidence="4">
    <location>
        <begin position="1421"/>
        <end position="1431"/>
    </location>
</feature>
<feature type="compositionally biased region" description="Low complexity" evidence="4">
    <location>
        <begin position="374"/>
        <end position="385"/>
    </location>
</feature>
<dbReference type="Proteomes" id="UP000243723">
    <property type="component" value="Unassembled WGS sequence"/>
</dbReference>
<feature type="compositionally biased region" description="Basic residues" evidence="4">
    <location>
        <begin position="264"/>
        <end position="274"/>
    </location>
</feature>
<feature type="compositionally biased region" description="Low complexity" evidence="4">
    <location>
        <begin position="885"/>
        <end position="894"/>
    </location>
</feature>
<sequence length="1465" mass="164703">MGNSSSQLVGAEQSQSQDLPIKDTTGSAAPTELEQLVKTEPVTTSALTPPPTGQVQQEASDSGQSHPSVDGDVNEEEEDLRLQTHEAITHLTEERSVAYKDPISSTLEFESGAIPQLDGAAAMATQSSIAYEGSQLTPEERRAKAERKRLRDEKRARKETRRLVRAMRWDDSQVQSTPSSKLELGQSPSAPQPTLESTLPVDDVEVPETQPDMRNNTPEEMYAQEDSYDMDDPGTQLRMEAERAQMLRSTAPEEKSSPLQQREKLKKSKSKKRRLEFPEDEDAPVEAPVETPQPKPRKSKKRAPDHSELEREAVNEEEQPRRKKAKTSKRTKERQQSDAEDAEEAQEPTINGTSEVEARHRRTNSEGSAAEASPKPLKTLTTDPPEGVNEFARPSKRKSKAGVRESMASSKASPSKKKLQAPTVSGPFTADEIAEVDRAVKSYCKENDLTEKGFRGMMQSNTTTRTLLGEVLSWINDYVPDRSRKSVRQFCQRKYTSAHRGPWTPDEDDELKEAYEEKPGNWVYIASMLGRLAEDCRDRWRDFVGNPNRQEGVWSEDEEKELENAIAECVSRMRQERDDAAIDVEDGELEALVNWSVVSDMLGKTRSRLQCRYKWAKLRNRQVRIEQTGTPRPRKGGKRKSNAAHIDDLPGNGSQWTAINSSTPATGKKAKKASRRSTDGAESSSSKLKKPRRSSGIHSSKKYKSTERVAANDDDDEIVDDFQQDQQHADSMEIYDIPPSSPMRQQHASIRHGGDGEKYGAVMDKPVDDLEDIGADPEDSDAGESAAVASIHDENDLQDDGDVYDNLDDGLVHPDDSILEGSFAGRSSRSPKAQPERFEPRRGAAERDSLIPSVASPTSSSKRHGEEADEEMDIEEPTIRQEQGPSPSTSSNAAPPRPRTPPDEKHWLPGDIYLMLHELMDAYGSGEFNNLDSFMRCVRRVCGERHYTAEDRITQYWKIVKEGGFREGLRRNIFSCIEWLSDRHLPRVLAQTSHGNVTYGLTLDEIPREVYTPPATDDRINREALEQNWNQQRLHIRQARASSSVFAEDDPLSVRDFAIDSECEKNQGPRKPTRGMMLERAQEQRDQRIDRRLRLVSPARAERRTTSELGADDLLLDHWLGDGWEPWQIEAVARKRWKRKIESFGLDYQHPEPLEELEAMSPAERHFHSIKWTAKDADCLDDFDGDDEIYRLARGEVQRAAQRTAPRNPSFVAARSPTAQDNESKVASTLPRAPRNPIGLWLMDTEEAGIPSDDQLEVIRDGEVVGDGASEDNDEDMPDSVNGDSESAGDAPLQSDHDDVVGPVPGSPELGSPELGEEADDTWQSSLPQDFRILARTPRGSSGKKRNMTYSRADKRRSGMSSERQRIQREVRLLNLLTQPAFTQYDKEEVLEPNYHEATHYHDDDIPESSYLRPQSKRLPRHDSRMALRDGEDVDEDLVIESDSEAGEVGRAQMGIVSDEELDDY</sequence>